<organism evidence="1 2">
    <name type="scientific">Suillus plorans</name>
    <dbReference type="NCBI Taxonomy" id="116603"/>
    <lineage>
        <taxon>Eukaryota</taxon>
        <taxon>Fungi</taxon>
        <taxon>Dikarya</taxon>
        <taxon>Basidiomycota</taxon>
        <taxon>Agaricomycotina</taxon>
        <taxon>Agaricomycetes</taxon>
        <taxon>Agaricomycetidae</taxon>
        <taxon>Boletales</taxon>
        <taxon>Suillineae</taxon>
        <taxon>Suillaceae</taxon>
        <taxon>Suillus</taxon>
    </lineage>
</organism>
<sequence>MSACNIVLLLLKKDEILQQEFDSLTNTLTAHVIAAISPQVAAVLSASELIKIRAEELAQMKLMLEDSQNIPNAASEAAMLTEYAVDAVLSSISNVKKNAIELLTPSLSTTQLSINQLSTLPVPNPPSEAKPYSAIVQQHAPPSAPILAALICAATRECQILFEPAPGKTLFTPNASLADIATKMKMAFSAIQTKGSPTINVKATIQLHNGRLIILKIIEALDLPTSIKERRFSIIIPFLLISSDVEDSVWLWLIEEENDLSNGAIESAHWIKPKLRRAPNQTVAHAIFHFADSNAANMALQDGIYINKEKLHP</sequence>
<gene>
    <name evidence="1" type="ORF">HD556DRAFT_1438742</name>
</gene>
<dbReference type="RefSeq" id="XP_041164483.1">
    <property type="nucleotide sequence ID" value="XM_041305874.1"/>
</dbReference>
<dbReference type="AlphaFoldDB" id="A0A9P7J3C6"/>
<proteinExistence type="predicted"/>
<keyword evidence="2" id="KW-1185">Reference proteome</keyword>
<evidence type="ECO:0000313" key="1">
    <source>
        <dbReference type="EMBL" id="KAG1800741.1"/>
    </source>
</evidence>
<dbReference type="EMBL" id="JABBWE010000008">
    <property type="protein sequence ID" value="KAG1800741.1"/>
    <property type="molecule type" value="Genomic_DNA"/>
</dbReference>
<dbReference type="OrthoDB" id="2692743at2759"/>
<name>A0A9P7J3C6_9AGAM</name>
<comment type="caution">
    <text evidence="1">The sequence shown here is derived from an EMBL/GenBank/DDBJ whole genome shotgun (WGS) entry which is preliminary data.</text>
</comment>
<protein>
    <submittedName>
        <fullName evidence="1">Uncharacterized protein</fullName>
    </submittedName>
</protein>
<accession>A0A9P7J3C6</accession>
<evidence type="ECO:0000313" key="2">
    <source>
        <dbReference type="Proteomes" id="UP000719766"/>
    </source>
</evidence>
<dbReference type="GeneID" id="64599638"/>
<dbReference type="Proteomes" id="UP000719766">
    <property type="component" value="Unassembled WGS sequence"/>
</dbReference>
<reference evidence="1" key="1">
    <citation type="journal article" date="2020" name="New Phytol.">
        <title>Comparative genomics reveals dynamic genome evolution in host specialist ectomycorrhizal fungi.</title>
        <authorList>
            <person name="Lofgren L.A."/>
            <person name="Nguyen N.H."/>
            <person name="Vilgalys R."/>
            <person name="Ruytinx J."/>
            <person name="Liao H.L."/>
            <person name="Branco S."/>
            <person name="Kuo A."/>
            <person name="LaButti K."/>
            <person name="Lipzen A."/>
            <person name="Andreopoulos W."/>
            <person name="Pangilinan J."/>
            <person name="Riley R."/>
            <person name="Hundley H."/>
            <person name="Na H."/>
            <person name="Barry K."/>
            <person name="Grigoriev I.V."/>
            <person name="Stajich J.E."/>
            <person name="Kennedy P.G."/>
        </authorList>
    </citation>
    <scope>NUCLEOTIDE SEQUENCE</scope>
    <source>
        <strain evidence="1">S12</strain>
    </source>
</reference>